<dbReference type="GO" id="GO:0006364">
    <property type="term" value="P:rRNA processing"/>
    <property type="evidence" value="ECO:0007669"/>
    <property type="project" value="TreeGrafter"/>
</dbReference>
<dbReference type="PANTHER" id="PTHR13191">
    <property type="entry name" value="RIBOSOMAL RNA PROCESSING PROTEIN 7-RELATED"/>
    <property type="match status" value="1"/>
</dbReference>
<dbReference type="Gene3D" id="6.10.250.1770">
    <property type="match status" value="1"/>
</dbReference>
<evidence type="ECO:0000256" key="2">
    <source>
        <dbReference type="ARBA" id="ARBA00022884"/>
    </source>
</evidence>
<dbReference type="GO" id="GO:0034456">
    <property type="term" value="C:UTP-C complex"/>
    <property type="evidence" value="ECO:0007669"/>
    <property type="project" value="TreeGrafter"/>
</dbReference>
<name>A0A9P0GFD7_9CUCU</name>
<organism evidence="6 7">
    <name type="scientific">Psylliodes chrysocephalus</name>
    <dbReference type="NCBI Taxonomy" id="3402493"/>
    <lineage>
        <taxon>Eukaryota</taxon>
        <taxon>Metazoa</taxon>
        <taxon>Ecdysozoa</taxon>
        <taxon>Arthropoda</taxon>
        <taxon>Hexapoda</taxon>
        <taxon>Insecta</taxon>
        <taxon>Pterygota</taxon>
        <taxon>Neoptera</taxon>
        <taxon>Endopterygota</taxon>
        <taxon>Coleoptera</taxon>
        <taxon>Polyphaga</taxon>
        <taxon>Cucujiformia</taxon>
        <taxon>Chrysomeloidea</taxon>
        <taxon>Chrysomelidae</taxon>
        <taxon>Galerucinae</taxon>
        <taxon>Alticini</taxon>
        <taxon>Psylliodes</taxon>
    </lineage>
</organism>
<dbReference type="CDD" id="cd12951">
    <property type="entry name" value="RRP7_Rrp7A"/>
    <property type="match status" value="1"/>
</dbReference>
<gene>
    <name evidence="6" type="ORF">PSYICH_LOCUS12200</name>
</gene>
<evidence type="ECO:0000256" key="3">
    <source>
        <dbReference type="PROSITE-ProRule" id="PRU00176"/>
    </source>
</evidence>
<evidence type="ECO:0000259" key="5">
    <source>
        <dbReference type="PROSITE" id="PS50102"/>
    </source>
</evidence>
<feature type="compositionally biased region" description="Basic and acidic residues" evidence="4">
    <location>
        <begin position="182"/>
        <end position="196"/>
    </location>
</feature>
<reference evidence="6" key="1">
    <citation type="submission" date="2022-01" db="EMBL/GenBank/DDBJ databases">
        <authorList>
            <person name="King R."/>
        </authorList>
    </citation>
    <scope>NUCLEOTIDE SEQUENCE</scope>
</reference>
<dbReference type="SUPFAM" id="SSF54928">
    <property type="entry name" value="RNA-binding domain, RBD"/>
    <property type="match status" value="1"/>
</dbReference>
<dbReference type="GO" id="GO:0000028">
    <property type="term" value="P:ribosomal small subunit assembly"/>
    <property type="evidence" value="ECO:0007669"/>
    <property type="project" value="TreeGrafter"/>
</dbReference>
<dbReference type="InterPro" id="IPR024326">
    <property type="entry name" value="RRP7_C"/>
</dbReference>
<dbReference type="Pfam" id="PF00076">
    <property type="entry name" value="RRM_1"/>
    <property type="match status" value="1"/>
</dbReference>
<dbReference type="InterPro" id="IPR012677">
    <property type="entry name" value="Nucleotide-bd_a/b_plait_sf"/>
</dbReference>
<keyword evidence="2 3" id="KW-0694">RNA-binding</keyword>
<dbReference type="InterPro" id="IPR035979">
    <property type="entry name" value="RBD_domain_sf"/>
</dbReference>
<evidence type="ECO:0000313" key="7">
    <source>
        <dbReference type="Proteomes" id="UP001153636"/>
    </source>
</evidence>
<proteinExistence type="inferred from homology"/>
<dbReference type="Proteomes" id="UP001153636">
    <property type="component" value="Chromosome 6"/>
</dbReference>
<protein>
    <recommendedName>
        <fullName evidence="5">RRM domain-containing protein</fullName>
    </recommendedName>
</protein>
<dbReference type="InterPro" id="IPR040446">
    <property type="entry name" value="RRP7"/>
</dbReference>
<dbReference type="GO" id="GO:0032545">
    <property type="term" value="C:CURI complex"/>
    <property type="evidence" value="ECO:0007669"/>
    <property type="project" value="TreeGrafter"/>
</dbReference>
<dbReference type="PROSITE" id="PS50102">
    <property type="entry name" value="RRM"/>
    <property type="match status" value="1"/>
</dbReference>
<feature type="region of interest" description="Disordered" evidence="4">
    <location>
        <begin position="178"/>
        <end position="198"/>
    </location>
</feature>
<comment type="similarity">
    <text evidence="1">Belongs to the RRP7 family.</text>
</comment>
<sequence length="246" mass="28571">MTSESIQGFKIFPLMFSANCTSCHNVFIKEHTVRTHDEQKPSGLTLFVLNIPPYATEAGLKNAFSNVGKIKRIILEDTAEDQRGDGFKRAFIVFNNRESLLKALKLQKLNPISSDIRPVKVGLEKWIEEYNKGICNPEELQEEINTFMAKYDEGNQNQKEETLEDEEGWTLVTKTGRRPGLSRKESLENKLNDKSQKATKKKELKNFYTFQIRESKMKNIVDLRKKFEEAKQKVQLMKQARKFKPY</sequence>
<dbReference type="OrthoDB" id="5390at2759"/>
<accession>A0A9P0GFD7</accession>
<keyword evidence="7" id="KW-1185">Reference proteome</keyword>
<dbReference type="AlphaFoldDB" id="A0A9P0GFD7"/>
<dbReference type="Gene3D" id="3.30.70.330">
    <property type="match status" value="1"/>
</dbReference>
<evidence type="ECO:0000256" key="1">
    <source>
        <dbReference type="ARBA" id="ARBA00006110"/>
    </source>
</evidence>
<dbReference type="EMBL" id="OV651818">
    <property type="protein sequence ID" value="CAH1111498.1"/>
    <property type="molecule type" value="Genomic_DNA"/>
</dbReference>
<feature type="domain" description="RRM" evidence="5">
    <location>
        <begin position="44"/>
        <end position="126"/>
    </location>
</feature>
<evidence type="ECO:0000256" key="4">
    <source>
        <dbReference type="SAM" id="MobiDB-lite"/>
    </source>
</evidence>
<dbReference type="Pfam" id="PF12923">
    <property type="entry name" value="RRP7"/>
    <property type="match status" value="1"/>
</dbReference>
<dbReference type="GO" id="GO:0003723">
    <property type="term" value="F:RNA binding"/>
    <property type="evidence" value="ECO:0007669"/>
    <property type="project" value="UniProtKB-UniRule"/>
</dbReference>
<dbReference type="InterPro" id="IPR000504">
    <property type="entry name" value="RRM_dom"/>
</dbReference>
<dbReference type="PANTHER" id="PTHR13191:SF0">
    <property type="entry name" value="RIBOSOMAL RNA-PROCESSING PROTEIN 7 HOMOLOG A-RELATED"/>
    <property type="match status" value="1"/>
</dbReference>
<evidence type="ECO:0000313" key="6">
    <source>
        <dbReference type="EMBL" id="CAH1111498.1"/>
    </source>
</evidence>
<dbReference type="SMART" id="SM00360">
    <property type="entry name" value="RRM"/>
    <property type="match status" value="1"/>
</dbReference>